<dbReference type="GO" id="GO:0005762">
    <property type="term" value="C:mitochondrial large ribosomal subunit"/>
    <property type="evidence" value="ECO:0007669"/>
    <property type="project" value="TreeGrafter"/>
</dbReference>
<organism evidence="9 10">
    <name type="scientific">Cudoniella acicularis</name>
    <dbReference type="NCBI Taxonomy" id="354080"/>
    <lineage>
        <taxon>Eukaryota</taxon>
        <taxon>Fungi</taxon>
        <taxon>Dikarya</taxon>
        <taxon>Ascomycota</taxon>
        <taxon>Pezizomycotina</taxon>
        <taxon>Leotiomycetes</taxon>
        <taxon>Helotiales</taxon>
        <taxon>Tricladiaceae</taxon>
        <taxon>Cudoniella</taxon>
    </lineage>
</organism>
<keyword evidence="5" id="KW-0687">Ribonucleoprotein</keyword>
<keyword evidence="10" id="KW-1185">Reference proteome</keyword>
<dbReference type="OrthoDB" id="270763at2759"/>
<comment type="caution">
    <text evidence="9">The sequence shown here is derived from an EMBL/GenBank/DDBJ whole genome shotgun (WGS) entry which is preliminary data.</text>
</comment>
<accession>A0A8H4R5W1</accession>
<feature type="region of interest" description="Disordered" evidence="8">
    <location>
        <begin position="130"/>
        <end position="181"/>
    </location>
</feature>
<evidence type="ECO:0000313" key="10">
    <source>
        <dbReference type="Proteomes" id="UP000566819"/>
    </source>
</evidence>
<dbReference type="EMBL" id="JAAMPI010001744">
    <property type="protein sequence ID" value="KAF4624184.1"/>
    <property type="molecule type" value="Genomic_DNA"/>
</dbReference>
<sequence length="345" mass="38847">METPKLFWTRAVGSTDGGCSGVVTIGPHAVKWQGEAVATEVQEASGVIATSNKNLNLEESCVTRSCELWVLLDRPEHVKLDALPLKIQVSMSTPTAMRPTAGQLFKAIRMQHVPPTFLLPSLVPPAQQSYPFSSTTHNSYPRDYNRQRGVSSQRRTGLRQPVSVSKTPLPKPVLDPKKRSKVEVDENHGLWQFFHSKEKPMNTPEEDYAHGRSWSVEELRQKSWEDLHSLWWVCCKERNRIATGSYERNRLNAGYGDAEARGRDAAVRVTMRAIKQALTERYYSWIEAEKVAKSDPEVDLSGKGPAYTPRDFVDEDLLEEELPSSKPEIPLQSEVKPDERAVPNA</sequence>
<gene>
    <name evidence="9" type="ORF">G7Y89_g13989</name>
</gene>
<reference evidence="9 10" key="1">
    <citation type="submission" date="2020-03" db="EMBL/GenBank/DDBJ databases">
        <title>Draft Genome Sequence of Cudoniella acicularis.</title>
        <authorList>
            <person name="Buettner E."/>
            <person name="Kellner H."/>
        </authorList>
    </citation>
    <scope>NUCLEOTIDE SEQUENCE [LARGE SCALE GENOMIC DNA]</scope>
    <source>
        <strain evidence="9 10">DSM 108380</strain>
    </source>
</reference>
<evidence type="ECO:0000313" key="9">
    <source>
        <dbReference type="EMBL" id="KAF4624184.1"/>
    </source>
</evidence>
<feature type="compositionally biased region" description="Polar residues" evidence="8">
    <location>
        <begin position="130"/>
        <end position="139"/>
    </location>
</feature>
<comment type="similarity">
    <text evidence="2">Belongs to the universal ribosomal protein uL29 family.</text>
</comment>
<dbReference type="PANTHER" id="PTHR21183">
    <property type="entry name" value="RIBOSOMAL PROTEIN L47, MITOCHONDRIAL-RELATED"/>
    <property type="match status" value="1"/>
</dbReference>
<dbReference type="Pfam" id="PF06984">
    <property type="entry name" value="MRP-L47"/>
    <property type="match status" value="1"/>
</dbReference>
<proteinExistence type="inferred from homology"/>
<evidence type="ECO:0000256" key="4">
    <source>
        <dbReference type="ARBA" id="ARBA00023128"/>
    </source>
</evidence>
<dbReference type="GO" id="GO:0003735">
    <property type="term" value="F:structural constituent of ribosome"/>
    <property type="evidence" value="ECO:0007669"/>
    <property type="project" value="InterPro"/>
</dbReference>
<evidence type="ECO:0000256" key="3">
    <source>
        <dbReference type="ARBA" id="ARBA00022980"/>
    </source>
</evidence>
<dbReference type="Gene3D" id="6.10.330.20">
    <property type="match status" value="1"/>
</dbReference>
<evidence type="ECO:0000256" key="6">
    <source>
        <dbReference type="ARBA" id="ARBA00035289"/>
    </source>
</evidence>
<dbReference type="InterPro" id="IPR038340">
    <property type="entry name" value="MRP-L47_sf"/>
</dbReference>
<dbReference type="AlphaFoldDB" id="A0A8H4R5W1"/>
<feature type="region of interest" description="Disordered" evidence="8">
    <location>
        <begin position="323"/>
        <end position="345"/>
    </location>
</feature>
<comment type="subcellular location">
    <subcellularLocation>
        <location evidence="1">Mitochondrion</location>
    </subcellularLocation>
</comment>
<evidence type="ECO:0000256" key="8">
    <source>
        <dbReference type="SAM" id="MobiDB-lite"/>
    </source>
</evidence>
<dbReference type="GO" id="GO:0032543">
    <property type="term" value="P:mitochondrial translation"/>
    <property type="evidence" value="ECO:0007669"/>
    <property type="project" value="TreeGrafter"/>
</dbReference>
<keyword evidence="3" id="KW-0689">Ribosomal protein</keyword>
<keyword evidence="4" id="KW-0496">Mitochondrion</keyword>
<feature type="compositionally biased region" description="Basic and acidic residues" evidence="8">
    <location>
        <begin position="335"/>
        <end position="345"/>
    </location>
</feature>
<evidence type="ECO:0000256" key="7">
    <source>
        <dbReference type="ARBA" id="ARBA00035399"/>
    </source>
</evidence>
<evidence type="ECO:0000256" key="1">
    <source>
        <dbReference type="ARBA" id="ARBA00004173"/>
    </source>
</evidence>
<dbReference type="PANTHER" id="PTHR21183:SF18">
    <property type="entry name" value="LARGE RIBOSOMAL SUBUNIT PROTEIN UL29M"/>
    <property type="match status" value="1"/>
</dbReference>
<protein>
    <recommendedName>
        <fullName evidence="6">Large ribosomal subunit protein uL29m</fullName>
    </recommendedName>
    <alternativeName>
        <fullName evidence="7">54S ribosomal protein L4, mitochondrial</fullName>
    </alternativeName>
</protein>
<dbReference type="InterPro" id="IPR010729">
    <property type="entry name" value="Ribosomal_uL29_mit"/>
</dbReference>
<name>A0A8H4R5W1_9HELO</name>
<dbReference type="Proteomes" id="UP000566819">
    <property type="component" value="Unassembled WGS sequence"/>
</dbReference>
<evidence type="ECO:0000256" key="2">
    <source>
        <dbReference type="ARBA" id="ARBA00009254"/>
    </source>
</evidence>
<evidence type="ECO:0000256" key="5">
    <source>
        <dbReference type="ARBA" id="ARBA00023274"/>
    </source>
</evidence>